<comment type="cofactor">
    <cofactor evidence="2">
        <name>pyridoxal 5'-phosphate</name>
        <dbReference type="ChEBI" id="CHEBI:597326"/>
    </cofactor>
</comment>
<reference evidence="3 4" key="1">
    <citation type="submission" date="2020-02" db="EMBL/GenBank/DDBJ databases">
        <title>Draft genome sequence of Haematococcus lacustris strain NIES-144.</title>
        <authorList>
            <person name="Morimoto D."/>
            <person name="Nakagawa S."/>
            <person name="Yoshida T."/>
            <person name="Sawayama S."/>
        </authorList>
    </citation>
    <scope>NUCLEOTIDE SEQUENCE [LARGE SCALE GENOMIC DNA]</scope>
    <source>
        <strain evidence="3 4">NIES-144</strain>
    </source>
</reference>
<evidence type="ECO:0000256" key="2">
    <source>
        <dbReference type="RuleBase" id="RU000587"/>
    </source>
</evidence>
<dbReference type="EC" id="2.4.1.1" evidence="2"/>
<dbReference type="EMBL" id="BLLF01004196">
    <property type="protein sequence ID" value="GFH29129.1"/>
    <property type="molecule type" value="Genomic_DNA"/>
</dbReference>
<feature type="non-terminal residue" evidence="3">
    <location>
        <position position="100"/>
    </location>
</feature>
<dbReference type="PANTHER" id="PTHR11468">
    <property type="entry name" value="GLYCOGEN PHOSPHORYLASE"/>
    <property type="match status" value="1"/>
</dbReference>
<dbReference type="GO" id="GO:0005980">
    <property type="term" value="P:glycogen catabolic process"/>
    <property type="evidence" value="ECO:0007669"/>
    <property type="project" value="TreeGrafter"/>
</dbReference>
<dbReference type="Gene3D" id="3.40.50.2000">
    <property type="entry name" value="Glycogen Phosphorylase B"/>
    <property type="match status" value="2"/>
</dbReference>
<dbReference type="GO" id="GO:0008184">
    <property type="term" value="F:glycogen phosphorylase activity"/>
    <property type="evidence" value="ECO:0007669"/>
    <property type="project" value="InterPro"/>
</dbReference>
<sequence>LRTKYGDDWVKISRMSIIEEGSGEKTLWPERFQNKTNGVTQRRWLAFCNPPLRALITQRLGSEDWVKDLFQLQGLRSAAGDPVFQEQWRAAKHTAKERAA</sequence>
<accession>A0A6A0A8T0</accession>
<dbReference type="InterPro" id="IPR000811">
    <property type="entry name" value="Glyco_trans_35"/>
</dbReference>
<keyword evidence="2" id="KW-0663">Pyridoxal phosphate</keyword>
<evidence type="ECO:0000313" key="3">
    <source>
        <dbReference type="EMBL" id="GFH29129.1"/>
    </source>
</evidence>
<dbReference type="GO" id="GO:0030170">
    <property type="term" value="F:pyridoxal phosphate binding"/>
    <property type="evidence" value="ECO:0007669"/>
    <property type="project" value="TreeGrafter"/>
</dbReference>
<name>A0A6A0A8T0_HAELA</name>
<organism evidence="3 4">
    <name type="scientific">Haematococcus lacustris</name>
    <name type="common">Green alga</name>
    <name type="synonym">Haematococcus pluvialis</name>
    <dbReference type="NCBI Taxonomy" id="44745"/>
    <lineage>
        <taxon>Eukaryota</taxon>
        <taxon>Viridiplantae</taxon>
        <taxon>Chlorophyta</taxon>
        <taxon>core chlorophytes</taxon>
        <taxon>Chlorophyceae</taxon>
        <taxon>CS clade</taxon>
        <taxon>Chlamydomonadales</taxon>
        <taxon>Haematococcaceae</taxon>
        <taxon>Haematococcus</taxon>
    </lineage>
</organism>
<gene>
    <name evidence="3" type="ORF">HaLaN_27737</name>
</gene>
<comment type="function">
    <text evidence="2">Allosteric enzyme that catalyzes the rate-limiting step in glycogen catabolism, the phosphorolytic cleavage of glycogen to produce glucose-1-phosphate, and plays a central role in maintaining cellular and organismal glucose homeostasis.</text>
</comment>
<keyword evidence="4" id="KW-1185">Reference proteome</keyword>
<dbReference type="Proteomes" id="UP000485058">
    <property type="component" value="Unassembled WGS sequence"/>
</dbReference>
<dbReference type="Pfam" id="PF00343">
    <property type="entry name" value="Phosphorylase"/>
    <property type="match status" value="1"/>
</dbReference>
<keyword evidence="2" id="KW-0119">Carbohydrate metabolism</keyword>
<comment type="similarity">
    <text evidence="1 2">Belongs to the glycogen phosphorylase family.</text>
</comment>
<keyword evidence="2" id="KW-0328">Glycosyltransferase</keyword>
<feature type="non-terminal residue" evidence="3">
    <location>
        <position position="1"/>
    </location>
</feature>
<dbReference type="GO" id="GO:0005737">
    <property type="term" value="C:cytoplasm"/>
    <property type="evidence" value="ECO:0007669"/>
    <property type="project" value="TreeGrafter"/>
</dbReference>
<dbReference type="PANTHER" id="PTHR11468:SF30">
    <property type="entry name" value="ALPHA-1,4 GLUCAN PHOSPHORYLASE"/>
    <property type="match status" value="1"/>
</dbReference>
<dbReference type="SUPFAM" id="SSF53756">
    <property type="entry name" value="UDP-Glycosyltransferase/glycogen phosphorylase"/>
    <property type="match status" value="1"/>
</dbReference>
<dbReference type="AlphaFoldDB" id="A0A6A0A8T0"/>
<comment type="catalytic activity">
    <reaction evidence="2">
        <text>[(1-&gt;4)-alpha-D-glucosyl](n) + phosphate = [(1-&gt;4)-alpha-D-glucosyl](n-1) + alpha-D-glucose 1-phosphate</text>
        <dbReference type="Rhea" id="RHEA:41732"/>
        <dbReference type="Rhea" id="RHEA-COMP:9584"/>
        <dbReference type="Rhea" id="RHEA-COMP:9586"/>
        <dbReference type="ChEBI" id="CHEBI:15444"/>
        <dbReference type="ChEBI" id="CHEBI:43474"/>
        <dbReference type="ChEBI" id="CHEBI:58601"/>
        <dbReference type="EC" id="2.4.1.1"/>
    </reaction>
</comment>
<keyword evidence="2" id="KW-0808">Transferase</keyword>
<protein>
    <recommendedName>
        <fullName evidence="2">Alpha-1,4 glucan phosphorylase</fullName>
        <ecNumber evidence="2">2.4.1.1</ecNumber>
    </recommendedName>
</protein>
<proteinExistence type="inferred from homology"/>
<evidence type="ECO:0000256" key="1">
    <source>
        <dbReference type="ARBA" id="ARBA00006047"/>
    </source>
</evidence>
<comment type="caution">
    <text evidence="3">The sequence shown here is derived from an EMBL/GenBank/DDBJ whole genome shotgun (WGS) entry which is preliminary data.</text>
</comment>
<evidence type="ECO:0000313" key="4">
    <source>
        <dbReference type="Proteomes" id="UP000485058"/>
    </source>
</evidence>